<dbReference type="InterPro" id="IPR050951">
    <property type="entry name" value="Retrovirus_Pol_polyprotein"/>
</dbReference>
<dbReference type="PANTHER" id="PTHR37984">
    <property type="entry name" value="PROTEIN CBG26694"/>
    <property type="match status" value="1"/>
</dbReference>
<keyword evidence="3" id="KW-1185">Reference proteome</keyword>
<dbReference type="Pfam" id="PF17921">
    <property type="entry name" value="Integrase_H2C2"/>
    <property type="match status" value="1"/>
</dbReference>
<organism evidence="2 3">
    <name type="scientific">Eucalyptus globulus</name>
    <name type="common">Tasmanian blue gum</name>
    <dbReference type="NCBI Taxonomy" id="34317"/>
    <lineage>
        <taxon>Eukaryota</taxon>
        <taxon>Viridiplantae</taxon>
        <taxon>Streptophyta</taxon>
        <taxon>Embryophyta</taxon>
        <taxon>Tracheophyta</taxon>
        <taxon>Spermatophyta</taxon>
        <taxon>Magnoliopsida</taxon>
        <taxon>eudicotyledons</taxon>
        <taxon>Gunneridae</taxon>
        <taxon>Pentapetalae</taxon>
        <taxon>rosids</taxon>
        <taxon>malvids</taxon>
        <taxon>Myrtales</taxon>
        <taxon>Myrtaceae</taxon>
        <taxon>Myrtoideae</taxon>
        <taxon>Eucalypteae</taxon>
        <taxon>Eucalyptus</taxon>
    </lineage>
</organism>
<comment type="caution">
    <text evidence="2">The sequence shown here is derived from an EMBL/GenBank/DDBJ whole genome shotgun (WGS) entry which is preliminary data.</text>
</comment>
<evidence type="ECO:0000259" key="1">
    <source>
        <dbReference type="Pfam" id="PF17921"/>
    </source>
</evidence>
<dbReference type="Proteomes" id="UP001634007">
    <property type="component" value="Unassembled WGS sequence"/>
</dbReference>
<reference evidence="2 3" key="1">
    <citation type="submission" date="2024-11" db="EMBL/GenBank/DDBJ databases">
        <title>Chromosome-level genome assembly of Eucalyptus globulus Labill. provides insights into its genome evolution.</title>
        <authorList>
            <person name="Li X."/>
        </authorList>
    </citation>
    <scope>NUCLEOTIDE SEQUENCE [LARGE SCALE GENOMIC DNA]</scope>
    <source>
        <strain evidence="2">CL2024</strain>
        <tissue evidence="2">Fresh tender leaves</tissue>
    </source>
</reference>
<accession>A0ABD3J1A2</accession>
<dbReference type="FunFam" id="1.10.340.70:FF:000001">
    <property type="entry name" value="Retrovirus-related Pol polyprotein from transposon gypsy-like Protein"/>
    <property type="match status" value="1"/>
</dbReference>
<dbReference type="AlphaFoldDB" id="A0ABD3J1A2"/>
<evidence type="ECO:0000313" key="2">
    <source>
        <dbReference type="EMBL" id="KAL3719949.1"/>
    </source>
</evidence>
<dbReference type="InterPro" id="IPR041588">
    <property type="entry name" value="Integrase_H2C2"/>
</dbReference>
<protein>
    <recommendedName>
        <fullName evidence="1">Integrase zinc-binding domain-containing protein</fullName>
    </recommendedName>
</protein>
<evidence type="ECO:0000313" key="3">
    <source>
        <dbReference type="Proteomes" id="UP001634007"/>
    </source>
</evidence>
<sequence>MELLKDYDCEILYHPGKANKVADALSRKSSVAQMVLKEWGLIERARDSDFKFEVGHLSNLVATLRIEPEVQVRIRTLQQTNPDVQKILQEDAEKRKADFQISEDGTLRFQGRLVVPDDVELREEILSEAHRSSYSIHPGSTKMYQNLRQHYWWCGMKADIAKHVAKCLTCQQVKAQHCKPGGLLRPLEIPEWKWEHITMDFVTGLPRS</sequence>
<dbReference type="EMBL" id="JBJKBG010000010">
    <property type="protein sequence ID" value="KAL3719949.1"/>
    <property type="molecule type" value="Genomic_DNA"/>
</dbReference>
<gene>
    <name evidence="2" type="ORF">ACJRO7_004869</name>
</gene>
<name>A0ABD3J1A2_EUCGL</name>
<dbReference type="PANTHER" id="PTHR37984:SF5">
    <property type="entry name" value="PROTEIN NYNRIN-LIKE"/>
    <property type="match status" value="1"/>
</dbReference>
<feature type="domain" description="Integrase zinc-binding" evidence="1">
    <location>
        <begin position="119"/>
        <end position="175"/>
    </location>
</feature>
<dbReference type="Gene3D" id="1.10.340.70">
    <property type="match status" value="1"/>
</dbReference>
<proteinExistence type="predicted"/>